<evidence type="ECO:0000313" key="1">
    <source>
        <dbReference type="EMBL" id="KAI7984392.1"/>
    </source>
</evidence>
<protein>
    <submittedName>
        <fullName evidence="1">Uncharacterized protein</fullName>
    </submittedName>
</protein>
<keyword evidence="2" id="KW-1185">Reference proteome</keyword>
<dbReference type="Proteomes" id="UP001060215">
    <property type="component" value="Chromosome 11"/>
</dbReference>
<proteinExistence type="predicted"/>
<name>A0ACC0F8H0_9ERIC</name>
<organism evidence="1 2">
    <name type="scientific">Camellia lanceoleosa</name>
    <dbReference type="NCBI Taxonomy" id="1840588"/>
    <lineage>
        <taxon>Eukaryota</taxon>
        <taxon>Viridiplantae</taxon>
        <taxon>Streptophyta</taxon>
        <taxon>Embryophyta</taxon>
        <taxon>Tracheophyta</taxon>
        <taxon>Spermatophyta</taxon>
        <taxon>Magnoliopsida</taxon>
        <taxon>eudicotyledons</taxon>
        <taxon>Gunneridae</taxon>
        <taxon>Pentapetalae</taxon>
        <taxon>asterids</taxon>
        <taxon>Ericales</taxon>
        <taxon>Theaceae</taxon>
        <taxon>Camellia</taxon>
    </lineage>
</organism>
<gene>
    <name evidence="1" type="ORF">LOK49_LG15G02638</name>
</gene>
<reference evidence="1 2" key="1">
    <citation type="journal article" date="2022" name="Plant J.">
        <title>Chromosome-level genome of Camellia lanceoleosa provides a valuable resource for understanding genome evolution and self-incompatibility.</title>
        <authorList>
            <person name="Gong W."/>
            <person name="Xiao S."/>
            <person name="Wang L."/>
            <person name="Liao Z."/>
            <person name="Chang Y."/>
            <person name="Mo W."/>
            <person name="Hu G."/>
            <person name="Li W."/>
            <person name="Zhao G."/>
            <person name="Zhu H."/>
            <person name="Hu X."/>
            <person name="Ji K."/>
            <person name="Xiang X."/>
            <person name="Song Q."/>
            <person name="Yuan D."/>
            <person name="Jin S."/>
            <person name="Zhang L."/>
        </authorList>
    </citation>
    <scope>NUCLEOTIDE SEQUENCE [LARGE SCALE GENOMIC DNA]</scope>
    <source>
        <strain evidence="1">SQ_2022a</strain>
    </source>
</reference>
<dbReference type="EMBL" id="CM045768">
    <property type="protein sequence ID" value="KAI7984392.1"/>
    <property type="molecule type" value="Genomic_DNA"/>
</dbReference>
<comment type="caution">
    <text evidence="1">The sequence shown here is derived from an EMBL/GenBank/DDBJ whole genome shotgun (WGS) entry which is preliminary data.</text>
</comment>
<accession>A0ACC0F8H0</accession>
<sequence>MEGEKRSKTKIVCTLGPASRSVAMVEKLLRAGMNVARFNFSHGSHDYHKETLDNLRSAMDNTGILCAVMLDTKVSLSLSLSLSLSSISFFSSAKIVLFSRIRIQFHFGSVSTYILFFWLAVLAFIFWRF</sequence>
<evidence type="ECO:0000313" key="2">
    <source>
        <dbReference type="Proteomes" id="UP001060215"/>
    </source>
</evidence>